<evidence type="ECO:0000256" key="2">
    <source>
        <dbReference type="ARBA" id="ARBA00023002"/>
    </source>
</evidence>
<dbReference type="EMBL" id="JARKIE010000085">
    <property type="protein sequence ID" value="KAJ7687753.1"/>
    <property type="molecule type" value="Genomic_DNA"/>
</dbReference>
<dbReference type="PANTHER" id="PTHR24320:SF283">
    <property type="entry name" value="RETINOL DEHYDROGENASE 11"/>
    <property type="match status" value="1"/>
</dbReference>
<comment type="similarity">
    <text evidence="1">Belongs to the short-chain dehydrogenases/reductases (SDR) family.</text>
</comment>
<dbReference type="Proteomes" id="UP001221757">
    <property type="component" value="Unassembled WGS sequence"/>
</dbReference>
<evidence type="ECO:0008006" key="5">
    <source>
        <dbReference type="Google" id="ProtNLM"/>
    </source>
</evidence>
<comment type="caution">
    <text evidence="3">The sequence shown here is derived from an EMBL/GenBank/DDBJ whole genome shotgun (WGS) entry which is preliminary data.</text>
</comment>
<name>A0AAD7DBZ9_MYCRO</name>
<evidence type="ECO:0000256" key="1">
    <source>
        <dbReference type="ARBA" id="ARBA00006484"/>
    </source>
</evidence>
<sequence length="322" mass="34355">MSLPNFTFSTTAEEVADALAHEIKGKNVLLTGTSINGIGFETARVLAKHANLLIITGHNSERLKRVEEALEQEVPLAGVRPLILNLSSLAAVRKAADEVNAYPEPLHVVIHNAAAPIGGFKLTVDNLESQIATDHVGPFLFTALLAAKILASGAAHYTPRVVFVSSVGHAAGDGVNLSTLKSPDLATYDSMIAYSQAKSANVLTAIELSKRSKGLINSYSLHPGLIYTNIMQHEQAIAGLKEYSFLGPDGRPNDELEFKTMQQGAATTVAAAFDPRLDDKPGAYLTDSTEANDLVAPHSSDPAKAAELWTLTEEIIGEKFTF</sequence>
<dbReference type="Pfam" id="PF00106">
    <property type="entry name" value="adh_short"/>
    <property type="match status" value="1"/>
</dbReference>
<dbReference type="Gene3D" id="3.40.50.720">
    <property type="entry name" value="NAD(P)-binding Rossmann-like Domain"/>
    <property type="match status" value="1"/>
</dbReference>
<dbReference type="AlphaFoldDB" id="A0AAD7DBZ9"/>
<keyword evidence="4" id="KW-1185">Reference proteome</keyword>
<dbReference type="InterPro" id="IPR002347">
    <property type="entry name" value="SDR_fam"/>
</dbReference>
<dbReference type="PANTHER" id="PTHR24320">
    <property type="entry name" value="RETINOL DEHYDROGENASE"/>
    <property type="match status" value="1"/>
</dbReference>
<dbReference type="GO" id="GO:0016491">
    <property type="term" value="F:oxidoreductase activity"/>
    <property type="evidence" value="ECO:0007669"/>
    <property type="project" value="UniProtKB-KW"/>
</dbReference>
<protein>
    <recommendedName>
        <fullName evidence="5">NAD(P)-binding protein</fullName>
    </recommendedName>
</protein>
<evidence type="ECO:0000313" key="4">
    <source>
        <dbReference type="Proteomes" id="UP001221757"/>
    </source>
</evidence>
<dbReference type="InterPro" id="IPR036291">
    <property type="entry name" value="NAD(P)-bd_dom_sf"/>
</dbReference>
<gene>
    <name evidence="3" type="ORF">B0H17DRAFT_1069618</name>
</gene>
<evidence type="ECO:0000313" key="3">
    <source>
        <dbReference type="EMBL" id="KAJ7687753.1"/>
    </source>
</evidence>
<organism evidence="3 4">
    <name type="scientific">Mycena rosella</name>
    <name type="common">Pink bonnet</name>
    <name type="synonym">Agaricus rosellus</name>
    <dbReference type="NCBI Taxonomy" id="1033263"/>
    <lineage>
        <taxon>Eukaryota</taxon>
        <taxon>Fungi</taxon>
        <taxon>Dikarya</taxon>
        <taxon>Basidiomycota</taxon>
        <taxon>Agaricomycotina</taxon>
        <taxon>Agaricomycetes</taxon>
        <taxon>Agaricomycetidae</taxon>
        <taxon>Agaricales</taxon>
        <taxon>Marasmiineae</taxon>
        <taxon>Mycenaceae</taxon>
        <taxon>Mycena</taxon>
    </lineage>
</organism>
<keyword evidence="2" id="KW-0560">Oxidoreductase</keyword>
<accession>A0AAD7DBZ9</accession>
<reference evidence="3" key="1">
    <citation type="submission" date="2023-03" db="EMBL/GenBank/DDBJ databases">
        <title>Massive genome expansion in bonnet fungi (Mycena s.s.) driven by repeated elements and novel gene families across ecological guilds.</title>
        <authorList>
            <consortium name="Lawrence Berkeley National Laboratory"/>
            <person name="Harder C.B."/>
            <person name="Miyauchi S."/>
            <person name="Viragh M."/>
            <person name="Kuo A."/>
            <person name="Thoen E."/>
            <person name="Andreopoulos B."/>
            <person name="Lu D."/>
            <person name="Skrede I."/>
            <person name="Drula E."/>
            <person name="Henrissat B."/>
            <person name="Morin E."/>
            <person name="Kohler A."/>
            <person name="Barry K."/>
            <person name="LaButti K."/>
            <person name="Morin E."/>
            <person name="Salamov A."/>
            <person name="Lipzen A."/>
            <person name="Mereny Z."/>
            <person name="Hegedus B."/>
            <person name="Baldrian P."/>
            <person name="Stursova M."/>
            <person name="Weitz H."/>
            <person name="Taylor A."/>
            <person name="Grigoriev I.V."/>
            <person name="Nagy L.G."/>
            <person name="Martin F."/>
            <person name="Kauserud H."/>
        </authorList>
    </citation>
    <scope>NUCLEOTIDE SEQUENCE</scope>
    <source>
        <strain evidence="3">CBHHK067</strain>
    </source>
</reference>
<proteinExistence type="inferred from homology"/>
<dbReference type="SUPFAM" id="SSF51735">
    <property type="entry name" value="NAD(P)-binding Rossmann-fold domains"/>
    <property type="match status" value="1"/>
</dbReference>